<reference evidence="2 3" key="2">
    <citation type="submission" date="2017-10" db="EMBL/GenBank/DDBJ databases">
        <title>Extensive intraspecific genome diversity in a model arbuscular mycorrhizal fungus.</title>
        <authorList>
            <person name="Chen E.C.H."/>
            <person name="Morin E."/>
            <person name="Baudet D."/>
            <person name="Noel J."/>
            <person name="Ndikumana S."/>
            <person name="Charron P."/>
            <person name="St-Onge C."/>
            <person name="Giorgi J."/>
            <person name="Grigoriev I.V."/>
            <person name="Roux C."/>
            <person name="Martin F.M."/>
            <person name="Corradi N."/>
        </authorList>
    </citation>
    <scope>NUCLEOTIDE SEQUENCE [LARGE SCALE GENOMIC DNA]</scope>
    <source>
        <strain evidence="2 3">C2</strain>
    </source>
</reference>
<dbReference type="AlphaFoldDB" id="A0A2N1N672"/>
<dbReference type="Proteomes" id="UP000233469">
    <property type="component" value="Unassembled WGS sequence"/>
</dbReference>
<comment type="caution">
    <text evidence="2">The sequence shown here is derived from an EMBL/GenBank/DDBJ whole genome shotgun (WGS) entry which is preliminary data.</text>
</comment>
<proteinExistence type="predicted"/>
<feature type="region of interest" description="Disordered" evidence="1">
    <location>
        <begin position="1"/>
        <end position="77"/>
    </location>
</feature>
<evidence type="ECO:0000313" key="3">
    <source>
        <dbReference type="Proteomes" id="UP000233469"/>
    </source>
</evidence>
<feature type="compositionally biased region" description="Polar residues" evidence="1">
    <location>
        <begin position="1"/>
        <end position="14"/>
    </location>
</feature>
<dbReference type="VEuPathDB" id="FungiDB:FUN_008813"/>
<dbReference type="VEuPathDB" id="FungiDB:RhiirFUN_007598"/>
<protein>
    <submittedName>
        <fullName evidence="2">Uncharacterized protein</fullName>
    </submittedName>
</protein>
<dbReference type="VEuPathDB" id="FungiDB:RhiirA1_257794"/>
<feature type="compositionally biased region" description="Polar residues" evidence="1">
    <location>
        <begin position="185"/>
        <end position="232"/>
    </location>
</feature>
<feature type="compositionally biased region" description="Low complexity" evidence="1">
    <location>
        <begin position="26"/>
        <end position="35"/>
    </location>
</feature>
<sequence>MTNLQSSPQSSSRVYKQPAIQPRPQPQSQVSQVPQLTQVISHPQVQQRMPIPRLSSQQPRTSPTISSSSSSSNNSVRFSPQLTSVMQTLLQTYNPAQILAIQKQLSQPETAPNLSQEQKNALINHLSYLLASQSNTSSQPLAAPVLHQRPNSHSILSKTTQSQQYQSGQFLLSQDQTSEKPRPVQPSSEQQQPTSLPNEQNQMIQSDSLTEQNREIQSLSSPERQTTTSSQKRNVFQQLSPSLENHVEVELPLQKRQTVNSLSSQRMLVATESAHYAALNKFKIWNQPRNPEGDDNFYEVIASYVSPSDENDVKRSRDNPEEWEISIKSVTEEIWNALYRTVNDEDTVERLMDEKLKRKCKERYLQMRVPRDFNREKIKKYQKTWTTTIHVNESKTVDEVIDIEKKTDDSEIDVDIDITVGRKRGKRKAPGQKRTASTVAKKVRKTKNTSKNDSMNLFISTWW</sequence>
<accession>A0A2N1N672</accession>
<evidence type="ECO:0000313" key="2">
    <source>
        <dbReference type="EMBL" id="PKK69416.1"/>
    </source>
</evidence>
<organism evidence="2 3">
    <name type="scientific">Rhizophagus irregularis</name>
    <dbReference type="NCBI Taxonomy" id="588596"/>
    <lineage>
        <taxon>Eukaryota</taxon>
        <taxon>Fungi</taxon>
        <taxon>Fungi incertae sedis</taxon>
        <taxon>Mucoromycota</taxon>
        <taxon>Glomeromycotina</taxon>
        <taxon>Glomeromycetes</taxon>
        <taxon>Glomerales</taxon>
        <taxon>Glomeraceae</taxon>
        <taxon>Rhizophagus</taxon>
    </lineage>
</organism>
<feature type="compositionally biased region" description="Low complexity" evidence="1">
    <location>
        <begin position="55"/>
        <end position="77"/>
    </location>
</feature>
<reference evidence="2 3" key="1">
    <citation type="submission" date="2016-04" db="EMBL/GenBank/DDBJ databases">
        <title>Genome analyses suggest a sexual origin of heterokaryosis in a supposedly ancient asexual fungus.</title>
        <authorList>
            <person name="Ropars J."/>
            <person name="Sedzielewska K."/>
            <person name="Noel J."/>
            <person name="Charron P."/>
            <person name="Farinelli L."/>
            <person name="Marton T."/>
            <person name="Kruger M."/>
            <person name="Pelin A."/>
            <person name="Brachmann A."/>
            <person name="Corradi N."/>
        </authorList>
    </citation>
    <scope>NUCLEOTIDE SEQUENCE [LARGE SCALE GENOMIC DNA]</scope>
    <source>
        <strain evidence="2 3">C2</strain>
    </source>
</reference>
<feature type="compositionally biased region" description="Polar residues" evidence="1">
    <location>
        <begin position="36"/>
        <end position="47"/>
    </location>
</feature>
<gene>
    <name evidence="2" type="ORF">RhiirC2_503265</name>
</gene>
<name>A0A2N1N672_9GLOM</name>
<dbReference type="EMBL" id="LLXL01000728">
    <property type="protein sequence ID" value="PKK69416.1"/>
    <property type="molecule type" value="Genomic_DNA"/>
</dbReference>
<feature type="region of interest" description="Disordered" evidence="1">
    <location>
        <begin position="174"/>
        <end position="232"/>
    </location>
</feature>
<evidence type="ECO:0000256" key="1">
    <source>
        <dbReference type="SAM" id="MobiDB-lite"/>
    </source>
</evidence>
<feature type="region of interest" description="Disordered" evidence="1">
    <location>
        <begin position="423"/>
        <end position="447"/>
    </location>
</feature>